<proteinExistence type="predicted"/>
<name>A0ABP8H414_9BACT</name>
<gene>
    <name evidence="2" type="ORF">GCM10023184_27300</name>
</gene>
<comment type="caution">
    <text evidence="2">The sequence shown here is derived from an EMBL/GenBank/DDBJ whole genome shotgun (WGS) entry which is preliminary data.</text>
</comment>
<keyword evidence="3" id="KW-1185">Reference proteome</keyword>
<dbReference type="Proteomes" id="UP001501725">
    <property type="component" value="Unassembled WGS sequence"/>
</dbReference>
<dbReference type="CDD" id="cd02440">
    <property type="entry name" value="AdoMet_MTases"/>
    <property type="match status" value="1"/>
</dbReference>
<evidence type="ECO:0000313" key="2">
    <source>
        <dbReference type="EMBL" id="GAA4333846.1"/>
    </source>
</evidence>
<dbReference type="EMBL" id="BAABGY010000008">
    <property type="protein sequence ID" value="GAA4333846.1"/>
    <property type="molecule type" value="Genomic_DNA"/>
</dbReference>
<dbReference type="InterPro" id="IPR013216">
    <property type="entry name" value="Methyltransf_11"/>
</dbReference>
<protein>
    <recommendedName>
        <fullName evidence="1">Methyltransferase type 11 domain-containing protein</fullName>
    </recommendedName>
</protein>
<organism evidence="2 3">
    <name type="scientific">Flaviaesturariibacter amylovorans</name>
    <dbReference type="NCBI Taxonomy" id="1084520"/>
    <lineage>
        <taxon>Bacteria</taxon>
        <taxon>Pseudomonadati</taxon>
        <taxon>Bacteroidota</taxon>
        <taxon>Chitinophagia</taxon>
        <taxon>Chitinophagales</taxon>
        <taxon>Chitinophagaceae</taxon>
        <taxon>Flaviaestuariibacter</taxon>
    </lineage>
</organism>
<accession>A0ABP8H414</accession>
<feature type="domain" description="Methyltransferase type 11" evidence="1">
    <location>
        <begin position="42"/>
        <end position="126"/>
    </location>
</feature>
<dbReference type="PANTHER" id="PTHR43591">
    <property type="entry name" value="METHYLTRANSFERASE"/>
    <property type="match status" value="1"/>
</dbReference>
<reference evidence="3" key="1">
    <citation type="journal article" date="2019" name="Int. J. Syst. Evol. Microbiol.">
        <title>The Global Catalogue of Microorganisms (GCM) 10K type strain sequencing project: providing services to taxonomists for standard genome sequencing and annotation.</title>
        <authorList>
            <consortium name="The Broad Institute Genomics Platform"/>
            <consortium name="The Broad Institute Genome Sequencing Center for Infectious Disease"/>
            <person name="Wu L."/>
            <person name="Ma J."/>
        </authorList>
    </citation>
    <scope>NUCLEOTIDE SEQUENCE [LARGE SCALE GENOMIC DNA]</scope>
    <source>
        <strain evidence="3">JCM 17919</strain>
    </source>
</reference>
<evidence type="ECO:0000259" key="1">
    <source>
        <dbReference type="Pfam" id="PF08241"/>
    </source>
</evidence>
<sequence length="239" mass="28152">MHPDPQIRYHFDPKRKYPYFLIRNRLLGVVRKFAPRLSGRLLDFGCGVKPYEHLFTVNEYVGVDYQGEGETWNKEKVDFIYNGRTLPFPDASFDSIFSSEVLEHVFNPAEIIPELHRVLKPGGRMLLTFPFAMPEHEEPNDYARYTSFAAVSLFQQHGFEVMDLEKTGNYVEAVTQLWIIWFQQGIEKRFQRRPKLQQFLSKWVYRMANGTALFFSKRYPGNKRLYLNNVLLLQKPAST</sequence>
<dbReference type="Gene3D" id="3.40.50.150">
    <property type="entry name" value="Vaccinia Virus protein VP39"/>
    <property type="match status" value="1"/>
</dbReference>
<dbReference type="RefSeq" id="WP_345256315.1">
    <property type="nucleotide sequence ID" value="NZ_BAABGY010000008.1"/>
</dbReference>
<dbReference type="InterPro" id="IPR029063">
    <property type="entry name" value="SAM-dependent_MTases_sf"/>
</dbReference>
<dbReference type="SUPFAM" id="SSF53335">
    <property type="entry name" value="S-adenosyl-L-methionine-dependent methyltransferases"/>
    <property type="match status" value="1"/>
</dbReference>
<evidence type="ECO:0000313" key="3">
    <source>
        <dbReference type="Proteomes" id="UP001501725"/>
    </source>
</evidence>
<dbReference type="Pfam" id="PF08241">
    <property type="entry name" value="Methyltransf_11"/>
    <property type="match status" value="1"/>
</dbReference>